<organism evidence="1 2">
    <name type="scientific">Reichenbachiella agariperforans</name>
    <dbReference type="NCBI Taxonomy" id="156994"/>
    <lineage>
        <taxon>Bacteria</taxon>
        <taxon>Pseudomonadati</taxon>
        <taxon>Bacteroidota</taxon>
        <taxon>Cytophagia</taxon>
        <taxon>Cytophagales</taxon>
        <taxon>Reichenbachiellaceae</taxon>
        <taxon>Reichenbachiella</taxon>
    </lineage>
</organism>
<dbReference type="EMBL" id="FRAA01000002">
    <property type="protein sequence ID" value="SHK00202.1"/>
    <property type="molecule type" value="Genomic_DNA"/>
</dbReference>
<dbReference type="STRING" id="156994.SAMN04488028_102448"/>
<sequence length="82" mass="9905">MALVKFMNLSLEDKIQHLYENASFVTDIRYYQYKINLFLLEGVYYEVFVFHKDVQIKKITPLNYQSSTIGFYLDQIKLPQWV</sequence>
<keyword evidence="2" id="KW-1185">Reference proteome</keyword>
<evidence type="ECO:0000313" key="1">
    <source>
        <dbReference type="EMBL" id="SHK00202.1"/>
    </source>
</evidence>
<proteinExistence type="predicted"/>
<accession>A0A1M6NX13</accession>
<evidence type="ECO:0000313" key="2">
    <source>
        <dbReference type="Proteomes" id="UP000184474"/>
    </source>
</evidence>
<dbReference type="RefSeq" id="WP_073121453.1">
    <property type="nucleotide sequence ID" value="NZ_FRAA01000002.1"/>
</dbReference>
<dbReference type="AlphaFoldDB" id="A0A1M6NX13"/>
<gene>
    <name evidence="1" type="ORF">SAMN04488028_102448</name>
</gene>
<name>A0A1M6NX13_REIAG</name>
<reference evidence="2" key="1">
    <citation type="submission" date="2016-11" db="EMBL/GenBank/DDBJ databases">
        <authorList>
            <person name="Varghese N."/>
            <person name="Submissions S."/>
        </authorList>
    </citation>
    <scope>NUCLEOTIDE SEQUENCE [LARGE SCALE GENOMIC DNA]</scope>
    <source>
        <strain evidence="2">DSM 26134</strain>
    </source>
</reference>
<protein>
    <submittedName>
        <fullName evidence="1">Uncharacterized protein</fullName>
    </submittedName>
</protein>
<dbReference type="Proteomes" id="UP000184474">
    <property type="component" value="Unassembled WGS sequence"/>
</dbReference>